<feature type="domain" description="Glycosyltransferase 2-like" evidence="4">
    <location>
        <begin position="14"/>
        <end position="192"/>
    </location>
</feature>
<keyword evidence="3" id="KW-0472">Membrane</keyword>
<keyword evidence="1" id="KW-0328">Glycosyltransferase</keyword>
<dbReference type="RefSeq" id="WP_161042363.1">
    <property type="nucleotide sequence ID" value="NZ_RSAV01000006.1"/>
</dbReference>
<evidence type="ECO:0000313" key="6">
    <source>
        <dbReference type="Proteomes" id="UP001189000"/>
    </source>
</evidence>
<sequence length="338" mass="39923">MKKLYNTLEQPLVSVIIPVYNAENTLHIAMDSLLGQSYQPIELVVVNDCSKDGTHSVLQKYEAKLAQYEGFFIKIINHEANQGVAAARNTGLNNVTGDYIYYVDADDYIEKNAIELMVDKILKTEADIVGCNWYLSFNQNERKMNQSLFVSPIEAIQKMLNGTMRWNLWLFMVRRSLYEEYNIRFLDGMNMGEDMMVMIKLFTHAEKVSYIDYALYHYGQSNEDSLTKTYSEKHRKEVSANLYAVQEYLQQSIYSKKIGKGISFLKLNIKLPLLISDKKDNYKKWIEWFPEANSLVMENKDLPFRTRFLQWMAVKKQYWFLWLYYNIVFRYIYGVIYK</sequence>
<comment type="caution">
    <text evidence="5">The sequence shown here is derived from an EMBL/GenBank/DDBJ whole genome shotgun (WGS) entry which is preliminary data.</text>
</comment>
<dbReference type="PANTHER" id="PTHR22916">
    <property type="entry name" value="GLYCOSYLTRANSFERASE"/>
    <property type="match status" value="1"/>
</dbReference>
<gene>
    <name evidence="5" type="ORF">CMU51_17670</name>
</gene>
<feature type="transmembrane region" description="Helical" evidence="3">
    <location>
        <begin position="318"/>
        <end position="336"/>
    </location>
</feature>
<dbReference type="SUPFAM" id="SSF53448">
    <property type="entry name" value="Nucleotide-diphospho-sugar transferases"/>
    <property type="match status" value="1"/>
</dbReference>
<protein>
    <submittedName>
        <fullName evidence="5">Glycosyl transferase family A</fullName>
    </submittedName>
</protein>
<evidence type="ECO:0000256" key="1">
    <source>
        <dbReference type="ARBA" id="ARBA00022676"/>
    </source>
</evidence>
<evidence type="ECO:0000313" key="5">
    <source>
        <dbReference type="EMBL" id="MDV3665882.1"/>
    </source>
</evidence>
<dbReference type="GO" id="GO:0016758">
    <property type="term" value="F:hexosyltransferase activity"/>
    <property type="evidence" value="ECO:0007669"/>
    <property type="project" value="UniProtKB-ARBA"/>
</dbReference>
<dbReference type="InterPro" id="IPR029044">
    <property type="entry name" value="Nucleotide-diphossugar_trans"/>
</dbReference>
<dbReference type="Proteomes" id="UP001189000">
    <property type="component" value="Unassembled WGS sequence"/>
</dbReference>
<evidence type="ECO:0000259" key="4">
    <source>
        <dbReference type="Pfam" id="PF00535"/>
    </source>
</evidence>
<dbReference type="InterPro" id="IPR001173">
    <property type="entry name" value="Glyco_trans_2-like"/>
</dbReference>
<dbReference type="AlphaFoldDB" id="A0AAE4P4G3"/>
<evidence type="ECO:0000256" key="3">
    <source>
        <dbReference type="SAM" id="Phobius"/>
    </source>
</evidence>
<dbReference type="CDD" id="cd00761">
    <property type="entry name" value="Glyco_tranf_GTA_type"/>
    <property type="match status" value="1"/>
</dbReference>
<reference evidence="5" key="1">
    <citation type="submission" date="2023-02" db="EMBL/GenBank/DDBJ databases">
        <title>Elizabethkingia anophelis draft genomes.</title>
        <authorList>
            <person name="Nicholson A.C."/>
            <person name="Whitney A.M."/>
            <person name="Humrighouse B.W."/>
            <person name="Villarma A."/>
            <person name="Bell M."/>
            <person name="Mcquiston J."/>
        </authorList>
    </citation>
    <scope>NUCLEOTIDE SEQUENCE</scope>
    <source>
        <strain evidence="5">B4955</strain>
    </source>
</reference>
<organism evidence="5 6">
    <name type="scientific">Elizabethkingia anophelis</name>
    <dbReference type="NCBI Taxonomy" id="1117645"/>
    <lineage>
        <taxon>Bacteria</taxon>
        <taxon>Pseudomonadati</taxon>
        <taxon>Bacteroidota</taxon>
        <taxon>Flavobacteriia</taxon>
        <taxon>Flavobacteriales</taxon>
        <taxon>Weeksellaceae</taxon>
        <taxon>Elizabethkingia</taxon>
    </lineage>
</organism>
<dbReference type="Pfam" id="PF00535">
    <property type="entry name" value="Glycos_transf_2"/>
    <property type="match status" value="1"/>
</dbReference>
<evidence type="ECO:0000256" key="2">
    <source>
        <dbReference type="ARBA" id="ARBA00022679"/>
    </source>
</evidence>
<dbReference type="EMBL" id="NWGY01000019">
    <property type="protein sequence ID" value="MDV3665882.1"/>
    <property type="molecule type" value="Genomic_DNA"/>
</dbReference>
<proteinExistence type="predicted"/>
<accession>A0AAE4P4G3</accession>
<dbReference type="Gene3D" id="3.90.550.10">
    <property type="entry name" value="Spore Coat Polysaccharide Biosynthesis Protein SpsA, Chain A"/>
    <property type="match status" value="1"/>
</dbReference>
<keyword evidence="2 5" id="KW-0808">Transferase</keyword>
<keyword evidence="3" id="KW-1133">Transmembrane helix</keyword>
<name>A0AAE4P4G3_9FLAO</name>
<dbReference type="PANTHER" id="PTHR22916:SF51">
    <property type="entry name" value="GLYCOSYLTRANSFERASE EPSH-RELATED"/>
    <property type="match status" value="1"/>
</dbReference>
<keyword evidence="3" id="KW-0812">Transmembrane</keyword>